<feature type="transmembrane region" description="Helical" evidence="12">
    <location>
        <begin position="575"/>
        <end position="598"/>
    </location>
</feature>
<keyword evidence="2 12" id="KW-0812">Transmembrane</keyword>
<evidence type="ECO:0000256" key="4">
    <source>
        <dbReference type="ARBA" id="ARBA00022801"/>
    </source>
</evidence>
<dbReference type="InterPro" id="IPR003191">
    <property type="entry name" value="Guanylate-bd/ATL_C"/>
</dbReference>
<organism evidence="14 15">
    <name type="scientific">Papilio machaon</name>
    <name type="common">Old World swallowtail butterfly</name>
    <dbReference type="NCBI Taxonomy" id="76193"/>
    <lineage>
        <taxon>Eukaryota</taxon>
        <taxon>Metazoa</taxon>
        <taxon>Ecdysozoa</taxon>
        <taxon>Arthropoda</taxon>
        <taxon>Hexapoda</taxon>
        <taxon>Insecta</taxon>
        <taxon>Pterygota</taxon>
        <taxon>Neoptera</taxon>
        <taxon>Endopterygota</taxon>
        <taxon>Lepidoptera</taxon>
        <taxon>Glossata</taxon>
        <taxon>Ditrysia</taxon>
        <taxon>Papilionoidea</taxon>
        <taxon>Papilionidae</taxon>
        <taxon>Papilioninae</taxon>
        <taxon>Papilio</taxon>
    </lineage>
</organism>
<dbReference type="InterPro" id="IPR027417">
    <property type="entry name" value="P-loop_NTPase"/>
</dbReference>
<evidence type="ECO:0000256" key="2">
    <source>
        <dbReference type="ARBA" id="ARBA00022692"/>
    </source>
</evidence>
<comment type="catalytic activity">
    <reaction evidence="10">
        <text>GTP + H2O = GDP + phosphate + H(+)</text>
        <dbReference type="Rhea" id="RHEA:19669"/>
        <dbReference type="ChEBI" id="CHEBI:15377"/>
        <dbReference type="ChEBI" id="CHEBI:15378"/>
        <dbReference type="ChEBI" id="CHEBI:37565"/>
        <dbReference type="ChEBI" id="CHEBI:43474"/>
        <dbReference type="ChEBI" id="CHEBI:58189"/>
    </reaction>
    <physiologicalReaction direction="left-to-right" evidence="10">
        <dbReference type="Rhea" id="RHEA:19670"/>
    </physiologicalReaction>
</comment>
<keyword evidence="15" id="KW-1185">Reference proteome</keyword>
<sequence>MQQESIVSTRPDREITKKIITPGDYSIVPYEESRCKIVLSNVTNTIEDVERDVESRILSKNFDGVVIIGEADSFIDKDFELILQQMCCGETCLARIVYKNQNCEIVKEISCEIELKEVTEEQLVSDWSWTRLFEAAAHHKERGVALIQEKRVLDAFRRFSKAFKFLVAIEPVNPEEINDESLKEIKDLKVKLYNNLAHCQLQFCEYEAVLDLCNRAITLDNDNVKALYRRCTAYHCLKMYEDAWKDIQRRGLQIVSPKPDHTFELDERSLTELLDSPDVRNRSVVLVAVAGAFRKGKSFLLDFFLRYLHHTYVLNSKDENWLGPEDEPLQGFGWRGGSERHTTGLLLWSQPFKATLENGEKVAIFLMDTQGTFDSESTVRDNATVFALSTMISSVLIYNLSQNIEEDELQHLQNLQPKVLSGQTLKAKELLYYIKAYMEVFNGTELPVPQTILEATAQANNLSAVSEAREVYEALMEEVAGGARPYLPPDRLAEEHRRARDKALHCFHNKKKMGGDAKSEIYREQLVQELEEQFDRLRAQNESKSLLNIIGSGVVFAALLVAGCALSMLGDALAFTILEVLGQALALLSLGALAVWTYSRCYKIYRLRVDCQLELLPQTTTKETRDRPLIT</sequence>
<protein>
    <submittedName>
        <fullName evidence="14">Atlastin</fullName>
    </submittedName>
</protein>
<dbReference type="Pfam" id="PF02263">
    <property type="entry name" value="GBP"/>
    <property type="match status" value="1"/>
</dbReference>
<proteinExistence type="inferred from homology"/>
<keyword evidence="5" id="KW-0256">Endoplasmic reticulum</keyword>
<name>A0A194RHK2_PAPMA</name>
<evidence type="ECO:0000256" key="10">
    <source>
        <dbReference type="ARBA" id="ARBA00049117"/>
    </source>
</evidence>
<keyword evidence="3" id="KW-0547">Nucleotide-binding</keyword>
<dbReference type="SUPFAM" id="SSF48452">
    <property type="entry name" value="TPR-like"/>
    <property type="match status" value="1"/>
</dbReference>
<dbReference type="PROSITE" id="PS51715">
    <property type="entry name" value="G_GB1_RHD3"/>
    <property type="match status" value="1"/>
</dbReference>
<dbReference type="FunFam" id="1.20.58.420:FF:000001">
    <property type="entry name" value="Atlastin-1 isoform 1"/>
    <property type="match status" value="1"/>
</dbReference>
<feature type="transmembrane region" description="Helical" evidence="12">
    <location>
        <begin position="546"/>
        <end position="569"/>
    </location>
</feature>
<dbReference type="EMBL" id="KQ460205">
    <property type="protein sequence ID" value="KPJ17047.1"/>
    <property type="molecule type" value="Genomic_DNA"/>
</dbReference>
<evidence type="ECO:0000256" key="5">
    <source>
        <dbReference type="ARBA" id="ARBA00022824"/>
    </source>
</evidence>
<evidence type="ECO:0000256" key="12">
    <source>
        <dbReference type="SAM" id="Phobius"/>
    </source>
</evidence>
<evidence type="ECO:0000256" key="8">
    <source>
        <dbReference type="ARBA" id="ARBA00023134"/>
    </source>
</evidence>
<evidence type="ECO:0000256" key="9">
    <source>
        <dbReference type="ARBA" id="ARBA00023136"/>
    </source>
</evidence>
<gene>
    <name evidence="14" type="ORF">RR48_13903</name>
</gene>
<dbReference type="PANTHER" id="PTHR10751">
    <property type="entry name" value="GUANYLATE BINDING PROTEIN"/>
    <property type="match status" value="1"/>
</dbReference>
<dbReference type="Pfam" id="PF18023">
    <property type="entry name" value="FKBP_N_2"/>
    <property type="match status" value="1"/>
</dbReference>
<evidence type="ECO:0000313" key="14">
    <source>
        <dbReference type="EMBL" id="KPJ17047.1"/>
    </source>
</evidence>
<keyword evidence="9 12" id="KW-0472">Membrane</keyword>
<keyword evidence="7 12" id="KW-1133">Transmembrane helix</keyword>
<keyword evidence="4" id="KW-0378">Hydrolase</keyword>
<accession>A0A194RHK2</accession>
<dbReference type="Pfam" id="PF02841">
    <property type="entry name" value="GBP_C"/>
    <property type="match status" value="1"/>
</dbReference>
<evidence type="ECO:0000256" key="1">
    <source>
        <dbReference type="ARBA" id="ARBA00004477"/>
    </source>
</evidence>
<dbReference type="SMART" id="SM00028">
    <property type="entry name" value="TPR"/>
    <property type="match status" value="1"/>
</dbReference>
<dbReference type="Gene3D" id="3.40.50.300">
    <property type="entry name" value="P-loop containing nucleotide triphosphate hydrolases"/>
    <property type="match status" value="1"/>
</dbReference>
<evidence type="ECO:0000259" key="13">
    <source>
        <dbReference type="PROSITE" id="PS51715"/>
    </source>
</evidence>
<dbReference type="SUPFAM" id="SSF48340">
    <property type="entry name" value="Interferon-induced guanylate-binding protein 1 (GBP1), C-terminal domain"/>
    <property type="match status" value="1"/>
</dbReference>
<evidence type="ECO:0000256" key="3">
    <source>
        <dbReference type="ARBA" id="ARBA00022741"/>
    </source>
</evidence>
<dbReference type="InParanoid" id="A0A194RHK2"/>
<dbReference type="InterPro" id="IPR040478">
    <property type="entry name" value="FKBP_N_2"/>
</dbReference>
<dbReference type="Proteomes" id="UP000053240">
    <property type="component" value="Unassembled WGS sequence"/>
</dbReference>
<dbReference type="InterPro" id="IPR036543">
    <property type="entry name" value="Guanylate-bd_C_sf"/>
</dbReference>
<dbReference type="GO" id="GO:0005789">
    <property type="term" value="C:endoplasmic reticulum membrane"/>
    <property type="evidence" value="ECO:0007669"/>
    <property type="project" value="UniProtKB-SubCell"/>
</dbReference>
<dbReference type="AlphaFoldDB" id="A0A194RHK2"/>
<feature type="domain" description="GB1/RHD3-type G" evidence="13">
    <location>
        <begin position="281"/>
        <end position="413"/>
    </location>
</feature>
<dbReference type="InterPro" id="IPR011990">
    <property type="entry name" value="TPR-like_helical_dom_sf"/>
</dbReference>
<evidence type="ECO:0000256" key="6">
    <source>
        <dbReference type="ARBA" id="ARBA00022842"/>
    </source>
</evidence>
<dbReference type="InterPro" id="IPR015894">
    <property type="entry name" value="Guanylate-bd_N"/>
</dbReference>
<evidence type="ECO:0000256" key="7">
    <source>
        <dbReference type="ARBA" id="ARBA00022989"/>
    </source>
</evidence>
<dbReference type="SUPFAM" id="SSF52540">
    <property type="entry name" value="P-loop containing nucleoside triphosphate hydrolases"/>
    <property type="match status" value="1"/>
</dbReference>
<dbReference type="FunCoup" id="A0A194RHK2">
    <property type="interactions" value="1279"/>
</dbReference>
<keyword evidence="6" id="KW-0460">Magnesium</keyword>
<reference evidence="14 15" key="1">
    <citation type="journal article" date="2015" name="Nat. Commun.">
        <title>Outbred genome sequencing and CRISPR/Cas9 gene editing in butterflies.</title>
        <authorList>
            <person name="Li X."/>
            <person name="Fan D."/>
            <person name="Zhang W."/>
            <person name="Liu G."/>
            <person name="Zhang L."/>
            <person name="Zhao L."/>
            <person name="Fang X."/>
            <person name="Chen L."/>
            <person name="Dong Y."/>
            <person name="Chen Y."/>
            <person name="Ding Y."/>
            <person name="Zhao R."/>
            <person name="Feng M."/>
            <person name="Zhu Y."/>
            <person name="Feng Y."/>
            <person name="Jiang X."/>
            <person name="Zhu D."/>
            <person name="Xiang H."/>
            <person name="Feng X."/>
            <person name="Li S."/>
            <person name="Wang J."/>
            <person name="Zhang G."/>
            <person name="Kronforst M.R."/>
            <person name="Wang W."/>
        </authorList>
    </citation>
    <scope>NUCLEOTIDE SEQUENCE [LARGE SCALE GENOMIC DNA]</scope>
    <source>
        <strain evidence="14">Ya'a_city_454_Pm</strain>
        <tissue evidence="14">Whole body</tissue>
    </source>
</reference>
<dbReference type="InterPro" id="IPR019734">
    <property type="entry name" value="TPR_rpt"/>
</dbReference>
<comment type="subcellular location">
    <subcellularLocation>
        <location evidence="1">Endoplasmic reticulum membrane</location>
        <topology evidence="1">Multi-pass membrane protein</topology>
    </subcellularLocation>
</comment>
<dbReference type="GO" id="GO:0005525">
    <property type="term" value="F:GTP binding"/>
    <property type="evidence" value="ECO:0007669"/>
    <property type="project" value="UniProtKB-KW"/>
</dbReference>
<dbReference type="Gene3D" id="1.25.40.10">
    <property type="entry name" value="Tetratricopeptide repeat domain"/>
    <property type="match status" value="1"/>
</dbReference>
<evidence type="ECO:0000313" key="15">
    <source>
        <dbReference type="Proteomes" id="UP000053240"/>
    </source>
</evidence>
<dbReference type="InterPro" id="IPR030386">
    <property type="entry name" value="G_GB1_RHD3_dom"/>
</dbReference>
<dbReference type="Gene3D" id="1.20.58.420">
    <property type="entry name" value="AHSP"/>
    <property type="match status" value="1"/>
</dbReference>
<evidence type="ECO:0000256" key="11">
    <source>
        <dbReference type="PROSITE-ProRule" id="PRU01052"/>
    </source>
</evidence>
<dbReference type="GO" id="GO:0003924">
    <property type="term" value="F:GTPase activity"/>
    <property type="evidence" value="ECO:0007669"/>
    <property type="project" value="InterPro"/>
</dbReference>
<keyword evidence="8" id="KW-0342">GTP-binding</keyword>
<comment type="similarity">
    <text evidence="11">Belongs to the TRAFAC class dynamin-like GTPase superfamily. GB1/RHD3 GTPase family.</text>
</comment>